<feature type="domain" description="Leucine-rich repeat" evidence="1">
    <location>
        <begin position="66"/>
        <end position="414"/>
    </location>
</feature>
<evidence type="ECO:0000259" key="1">
    <source>
        <dbReference type="Pfam" id="PF24969"/>
    </source>
</evidence>
<dbReference type="InterPro" id="IPR056867">
    <property type="entry name" value="LRR_15"/>
</dbReference>
<dbReference type="EMBL" id="KZ613788">
    <property type="protein sequence ID" value="PMD60710.1"/>
    <property type="molecule type" value="Genomic_DNA"/>
</dbReference>
<protein>
    <recommendedName>
        <fullName evidence="1">Leucine-rich repeat domain-containing protein</fullName>
    </recommendedName>
</protein>
<evidence type="ECO:0000313" key="2">
    <source>
        <dbReference type="EMBL" id="PMD60710.1"/>
    </source>
</evidence>
<accession>A0A2J6TCG1</accession>
<dbReference type="STRING" id="1095630.A0A2J6TCG1"/>
<gene>
    <name evidence="2" type="ORF">K444DRAFT_612408</name>
</gene>
<sequence>MSLYKLSDDILLEIAEWVNTNGYIPDYSSVTERGTKFLASLVLCSRRLNSIATPVLYRTFVQTKYGALPAFLRTILEKPQLGALVKDIVVSEIDEEESMEMGGLSRQEIERLGLRADVLDHFESEMSNWIDDLEAGKWQAVAALLILLLPGLEEIVIASYHGPDLVRNGYINTALAYAAHQQLTPHSQQALKNLKTVSMAYCDTESGMSMEAILPFCALPSVTAARIHMASDDEFTPSSQRYQTKDLQINSSNIASGALINILRCFPDLKKLFYENGGSIVGCEDFLPQYLGRAIEHLKGCLEELTVLDQGGYMGNDEEQEAIGSLAGFQKLRRVAMDYDCLLKADSQINDENEDEDEGDGDGKPRLVNVLPPSLEFLAVARCEPDILDQIRELLEQQKHGERSNFPLLEKVIIGFVDKPNVSPERISELRRVEEELVADGKEMGIEVVIVHPKFQIGGRNADFEAAFHFDGVWSP</sequence>
<dbReference type="Proteomes" id="UP000235371">
    <property type="component" value="Unassembled WGS sequence"/>
</dbReference>
<dbReference type="Pfam" id="PF24969">
    <property type="entry name" value="LRR_15"/>
    <property type="match status" value="1"/>
</dbReference>
<reference evidence="2 3" key="1">
    <citation type="submission" date="2016-04" db="EMBL/GenBank/DDBJ databases">
        <title>A degradative enzymes factory behind the ericoid mycorrhizal symbiosis.</title>
        <authorList>
            <consortium name="DOE Joint Genome Institute"/>
            <person name="Martino E."/>
            <person name="Morin E."/>
            <person name="Grelet G."/>
            <person name="Kuo A."/>
            <person name="Kohler A."/>
            <person name="Daghino S."/>
            <person name="Barry K."/>
            <person name="Choi C."/>
            <person name="Cichocki N."/>
            <person name="Clum A."/>
            <person name="Copeland A."/>
            <person name="Hainaut M."/>
            <person name="Haridas S."/>
            <person name="Labutti K."/>
            <person name="Lindquist E."/>
            <person name="Lipzen A."/>
            <person name="Khouja H.-R."/>
            <person name="Murat C."/>
            <person name="Ohm R."/>
            <person name="Olson A."/>
            <person name="Spatafora J."/>
            <person name="Veneault-Fourrey C."/>
            <person name="Henrissat B."/>
            <person name="Grigoriev I."/>
            <person name="Martin F."/>
            <person name="Perotto S."/>
        </authorList>
    </citation>
    <scope>NUCLEOTIDE SEQUENCE [LARGE SCALE GENOMIC DNA]</scope>
    <source>
        <strain evidence="2 3">E</strain>
    </source>
</reference>
<organism evidence="2 3">
    <name type="scientific">Hyaloscypha bicolor E</name>
    <dbReference type="NCBI Taxonomy" id="1095630"/>
    <lineage>
        <taxon>Eukaryota</taxon>
        <taxon>Fungi</taxon>
        <taxon>Dikarya</taxon>
        <taxon>Ascomycota</taxon>
        <taxon>Pezizomycotina</taxon>
        <taxon>Leotiomycetes</taxon>
        <taxon>Helotiales</taxon>
        <taxon>Hyaloscyphaceae</taxon>
        <taxon>Hyaloscypha</taxon>
        <taxon>Hyaloscypha bicolor</taxon>
    </lineage>
</organism>
<dbReference type="AlphaFoldDB" id="A0A2J6TCG1"/>
<dbReference type="GeneID" id="36588203"/>
<keyword evidence="3" id="KW-1185">Reference proteome</keyword>
<proteinExistence type="predicted"/>
<dbReference type="InParanoid" id="A0A2J6TCG1"/>
<dbReference type="OrthoDB" id="3500415at2759"/>
<name>A0A2J6TCG1_9HELO</name>
<dbReference type="RefSeq" id="XP_024737614.1">
    <property type="nucleotide sequence ID" value="XM_024880126.1"/>
</dbReference>
<evidence type="ECO:0000313" key="3">
    <source>
        <dbReference type="Proteomes" id="UP000235371"/>
    </source>
</evidence>